<dbReference type="Proteomes" id="UP000059680">
    <property type="component" value="Chromosome 2"/>
</dbReference>
<reference evidence="1 2" key="3">
    <citation type="journal article" date="2013" name="Rice">
        <title>Improvement of the Oryza sativa Nipponbare reference genome using next generation sequence and optical map data.</title>
        <authorList>
            <person name="Kawahara Y."/>
            <person name="de la Bastide M."/>
            <person name="Hamilton J.P."/>
            <person name="Kanamori H."/>
            <person name="McCombie W.R."/>
            <person name="Ouyang S."/>
            <person name="Schwartz D.C."/>
            <person name="Tanaka T."/>
            <person name="Wu J."/>
            <person name="Zhou S."/>
            <person name="Childs K.L."/>
            <person name="Davidson R.M."/>
            <person name="Lin H."/>
            <person name="Quesada-Ocampo L."/>
            <person name="Vaillancourt B."/>
            <person name="Sakai H."/>
            <person name="Lee S.S."/>
            <person name="Kim J."/>
            <person name="Numa H."/>
            <person name="Itoh T."/>
            <person name="Buell C.R."/>
            <person name="Matsumoto T."/>
        </authorList>
    </citation>
    <scope>NUCLEOTIDE SEQUENCE [LARGE SCALE GENOMIC DNA]</scope>
    <source>
        <strain evidence="2">cv. Nipponbare</strain>
    </source>
</reference>
<reference evidence="1 2" key="2">
    <citation type="journal article" date="2013" name="Plant Cell Physiol.">
        <title>Rice Annotation Project Database (RAP-DB): an integrative and interactive database for rice genomics.</title>
        <authorList>
            <person name="Sakai H."/>
            <person name="Lee S.S."/>
            <person name="Tanaka T."/>
            <person name="Numa H."/>
            <person name="Kim J."/>
            <person name="Kawahara Y."/>
            <person name="Wakimoto H."/>
            <person name="Yang C.C."/>
            <person name="Iwamoto M."/>
            <person name="Abe T."/>
            <person name="Yamada Y."/>
            <person name="Muto A."/>
            <person name="Inokuchi H."/>
            <person name="Ikemura T."/>
            <person name="Matsumoto T."/>
            <person name="Sasaki T."/>
            <person name="Itoh T."/>
        </authorList>
    </citation>
    <scope>NUCLEOTIDE SEQUENCE [LARGE SCALE GENOMIC DNA]</scope>
    <source>
        <strain evidence="2">cv. Nipponbare</strain>
    </source>
</reference>
<name>A0A0P0VPG2_ORYSJ</name>
<evidence type="ECO:0000313" key="2">
    <source>
        <dbReference type="Proteomes" id="UP000059680"/>
    </source>
</evidence>
<reference evidence="2" key="1">
    <citation type="journal article" date="2005" name="Nature">
        <title>The map-based sequence of the rice genome.</title>
        <authorList>
            <consortium name="International rice genome sequencing project (IRGSP)"/>
            <person name="Matsumoto T."/>
            <person name="Wu J."/>
            <person name="Kanamori H."/>
            <person name="Katayose Y."/>
            <person name="Fujisawa M."/>
            <person name="Namiki N."/>
            <person name="Mizuno H."/>
            <person name="Yamamoto K."/>
            <person name="Antonio B.A."/>
            <person name="Baba T."/>
            <person name="Sakata K."/>
            <person name="Nagamura Y."/>
            <person name="Aoki H."/>
            <person name="Arikawa K."/>
            <person name="Arita K."/>
            <person name="Bito T."/>
            <person name="Chiden Y."/>
            <person name="Fujitsuka N."/>
            <person name="Fukunaka R."/>
            <person name="Hamada M."/>
            <person name="Harada C."/>
            <person name="Hayashi A."/>
            <person name="Hijishita S."/>
            <person name="Honda M."/>
            <person name="Hosokawa S."/>
            <person name="Ichikawa Y."/>
            <person name="Idonuma A."/>
            <person name="Iijima M."/>
            <person name="Ikeda M."/>
            <person name="Ikeno M."/>
            <person name="Ito K."/>
            <person name="Ito S."/>
            <person name="Ito T."/>
            <person name="Ito Y."/>
            <person name="Ito Y."/>
            <person name="Iwabuchi A."/>
            <person name="Kamiya K."/>
            <person name="Karasawa W."/>
            <person name="Kurita K."/>
            <person name="Katagiri S."/>
            <person name="Kikuta A."/>
            <person name="Kobayashi H."/>
            <person name="Kobayashi N."/>
            <person name="Machita K."/>
            <person name="Maehara T."/>
            <person name="Masukawa M."/>
            <person name="Mizubayashi T."/>
            <person name="Mukai Y."/>
            <person name="Nagasaki H."/>
            <person name="Nagata Y."/>
            <person name="Naito S."/>
            <person name="Nakashima M."/>
            <person name="Nakama Y."/>
            <person name="Nakamichi Y."/>
            <person name="Nakamura M."/>
            <person name="Meguro A."/>
            <person name="Negishi M."/>
            <person name="Ohta I."/>
            <person name="Ohta T."/>
            <person name="Okamoto M."/>
            <person name="Ono N."/>
            <person name="Saji S."/>
            <person name="Sakaguchi M."/>
            <person name="Sakai K."/>
            <person name="Shibata M."/>
            <person name="Shimokawa T."/>
            <person name="Song J."/>
            <person name="Takazaki Y."/>
            <person name="Terasawa K."/>
            <person name="Tsugane M."/>
            <person name="Tsuji K."/>
            <person name="Ueda S."/>
            <person name="Waki K."/>
            <person name="Yamagata H."/>
            <person name="Yamamoto M."/>
            <person name="Yamamoto S."/>
            <person name="Yamane H."/>
            <person name="Yoshiki S."/>
            <person name="Yoshihara R."/>
            <person name="Yukawa K."/>
            <person name="Zhong H."/>
            <person name="Yano M."/>
            <person name="Yuan Q."/>
            <person name="Ouyang S."/>
            <person name="Liu J."/>
            <person name="Jones K.M."/>
            <person name="Gansberger K."/>
            <person name="Moffat K."/>
            <person name="Hill J."/>
            <person name="Bera J."/>
            <person name="Fadrosh D."/>
            <person name="Jin S."/>
            <person name="Johri S."/>
            <person name="Kim M."/>
            <person name="Overton L."/>
            <person name="Reardon M."/>
            <person name="Tsitrin T."/>
            <person name="Vuong H."/>
            <person name="Weaver B."/>
            <person name="Ciecko A."/>
            <person name="Tallon L."/>
            <person name="Jackson J."/>
            <person name="Pai G."/>
            <person name="Aken S.V."/>
            <person name="Utterback T."/>
            <person name="Reidmuller S."/>
            <person name="Feldblyum T."/>
            <person name="Hsiao J."/>
            <person name="Zismann V."/>
            <person name="Iobst S."/>
            <person name="de Vazeille A.R."/>
            <person name="Buell C.R."/>
            <person name="Ying K."/>
            <person name="Li Y."/>
            <person name="Lu T."/>
            <person name="Huang Y."/>
            <person name="Zhao Q."/>
            <person name="Feng Q."/>
            <person name="Zhang L."/>
            <person name="Zhu J."/>
            <person name="Weng Q."/>
            <person name="Mu J."/>
            <person name="Lu Y."/>
            <person name="Fan D."/>
            <person name="Liu Y."/>
            <person name="Guan J."/>
            <person name="Zhang Y."/>
            <person name="Yu S."/>
            <person name="Liu X."/>
            <person name="Zhang Y."/>
            <person name="Hong G."/>
            <person name="Han B."/>
            <person name="Choisne N."/>
            <person name="Demange N."/>
            <person name="Orjeda G."/>
            <person name="Samain S."/>
            <person name="Cattolico L."/>
            <person name="Pelletier E."/>
            <person name="Couloux A."/>
            <person name="Segurens B."/>
            <person name="Wincker P."/>
            <person name="D'Hont A."/>
            <person name="Scarpelli C."/>
            <person name="Weissenbach J."/>
            <person name="Salanoubat M."/>
            <person name="Quetier F."/>
            <person name="Yu Y."/>
            <person name="Kim H.R."/>
            <person name="Rambo T."/>
            <person name="Currie J."/>
            <person name="Collura K."/>
            <person name="Luo M."/>
            <person name="Yang T."/>
            <person name="Ammiraju J.S.S."/>
            <person name="Engler F."/>
            <person name="Soderlund C."/>
            <person name="Wing R.A."/>
            <person name="Palmer L.E."/>
            <person name="de la Bastide M."/>
            <person name="Spiegel L."/>
            <person name="Nascimento L."/>
            <person name="Zutavern T."/>
            <person name="O'Shaughnessy A."/>
            <person name="Dike S."/>
            <person name="Dedhia N."/>
            <person name="Preston R."/>
            <person name="Balija V."/>
            <person name="McCombie W.R."/>
            <person name="Chow T."/>
            <person name="Chen H."/>
            <person name="Chung M."/>
            <person name="Chen C."/>
            <person name="Shaw J."/>
            <person name="Wu H."/>
            <person name="Hsiao K."/>
            <person name="Chao Y."/>
            <person name="Chu M."/>
            <person name="Cheng C."/>
            <person name="Hour A."/>
            <person name="Lee P."/>
            <person name="Lin S."/>
            <person name="Lin Y."/>
            <person name="Liou J."/>
            <person name="Liu S."/>
            <person name="Hsing Y."/>
            <person name="Raghuvanshi S."/>
            <person name="Mohanty A."/>
            <person name="Bharti A.K."/>
            <person name="Gaur A."/>
            <person name="Gupta V."/>
            <person name="Kumar D."/>
            <person name="Ravi V."/>
            <person name="Vij S."/>
            <person name="Kapur A."/>
            <person name="Khurana P."/>
            <person name="Khurana P."/>
            <person name="Khurana J.P."/>
            <person name="Tyagi A.K."/>
            <person name="Gaikwad K."/>
            <person name="Singh A."/>
            <person name="Dalal V."/>
            <person name="Srivastava S."/>
            <person name="Dixit A."/>
            <person name="Pal A.K."/>
            <person name="Ghazi I.A."/>
            <person name="Yadav M."/>
            <person name="Pandit A."/>
            <person name="Bhargava A."/>
            <person name="Sureshbabu K."/>
            <person name="Batra K."/>
            <person name="Sharma T.R."/>
            <person name="Mohapatra T."/>
            <person name="Singh N.K."/>
            <person name="Messing J."/>
            <person name="Nelson A.B."/>
            <person name="Fuks G."/>
            <person name="Kavchok S."/>
            <person name="Keizer G."/>
            <person name="Linton E."/>
            <person name="Llaca V."/>
            <person name="Song R."/>
            <person name="Tanyolac B."/>
            <person name="Young S."/>
            <person name="Ho-Il K."/>
            <person name="Hahn J.H."/>
            <person name="Sangsakoo G."/>
            <person name="Vanavichit A."/>
            <person name="de Mattos Luiz.A.T."/>
            <person name="Zimmer P.D."/>
            <person name="Malone G."/>
            <person name="Dellagostin O."/>
            <person name="de Oliveira A.C."/>
            <person name="Bevan M."/>
            <person name="Bancroft I."/>
            <person name="Minx P."/>
            <person name="Cordum H."/>
            <person name="Wilson R."/>
            <person name="Cheng Z."/>
            <person name="Jin W."/>
            <person name="Jiang J."/>
            <person name="Leong S.A."/>
            <person name="Iwama H."/>
            <person name="Gojobori T."/>
            <person name="Itoh T."/>
            <person name="Niimura Y."/>
            <person name="Fujii Y."/>
            <person name="Habara T."/>
            <person name="Sakai H."/>
            <person name="Sato Y."/>
            <person name="Wilson G."/>
            <person name="Kumar K."/>
            <person name="McCouch S."/>
            <person name="Juretic N."/>
            <person name="Hoen D."/>
            <person name="Wright S."/>
            <person name="Bruskiewich R."/>
            <person name="Bureau T."/>
            <person name="Miyao A."/>
            <person name="Hirochika H."/>
            <person name="Nishikawa T."/>
            <person name="Kadowaki K."/>
            <person name="Sugiura M."/>
            <person name="Burr B."/>
            <person name="Sasaki T."/>
        </authorList>
    </citation>
    <scope>NUCLEOTIDE SEQUENCE [LARGE SCALE GENOMIC DNA]</scope>
    <source>
        <strain evidence="2">cv. Nipponbare</strain>
    </source>
</reference>
<proteinExistence type="predicted"/>
<keyword evidence="2" id="KW-1185">Reference proteome</keyword>
<dbReference type="InParanoid" id="A0A0P0VPG2"/>
<accession>A0A0P0VPG2</accession>
<dbReference type="Gramene" id="Os02t0742351-00">
    <property type="protein sequence ID" value="Os02t0742351-00"/>
    <property type="gene ID" value="Os02g0742351"/>
</dbReference>
<gene>
    <name evidence="1" type="ordered locus">Os02g0742351</name>
    <name evidence="1" type="ORF">OSNPB_020742351</name>
</gene>
<dbReference type="EMBL" id="AP014958">
    <property type="protein sequence ID" value="BAS80864.1"/>
    <property type="molecule type" value="Genomic_DNA"/>
</dbReference>
<organism evidence="1 2">
    <name type="scientific">Oryza sativa subsp. japonica</name>
    <name type="common">Rice</name>
    <dbReference type="NCBI Taxonomy" id="39947"/>
    <lineage>
        <taxon>Eukaryota</taxon>
        <taxon>Viridiplantae</taxon>
        <taxon>Streptophyta</taxon>
        <taxon>Embryophyta</taxon>
        <taxon>Tracheophyta</taxon>
        <taxon>Spermatophyta</taxon>
        <taxon>Magnoliopsida</taxon>
        <taxon>Liliopsida</taxon>
        <taxon>Poales</taxon>
        <taxon>Poaceae</taxon>
        <taxon>BOP clade</taxon>
        <taxon>Oryzoideae</taxon>
        <taxon>Oryzeae</taxon>
        <taxon>Oryzinae</taxon>
        <taxon>Oryza</taxon>
        <taxon>Oryza sativa</taxon>
    </lineage>
</organism>
<protein>
    <submittedName>
        <fullName evidence="1">Os02g0742351 protein</fullName>
    </submittedName>
</protein>
<sequence length="95" mass="10436">MARKGSKRKWRQILPFGTEGYGHTAGANAETENRRCHMGPALLVSAGSQLLVHSNGERTATASEAKLTTHQCLLFGEAGRQQHFAVQNVWRAFNS</sequence>
<dbReference type="AlphaFoldDB" id="A0A0P0VPG2"/>
<dbReference type="PaxDb" id="39947-A0A0P0VPG2"/>
<evidence type="ECO:0000313" key="1">
    <source>
        <dbReference type="EMBL" id="BAS80864.1"/>
    </source>
</evidence>